<dbReference type="InterPro" id="IPR005064">
    <property type="entry name" value="BUG"/>
</dbReference>
<dbReference type="SUPFAM" id="SSF53850">
    <property type="entry name" value="Periplasmic binding protein-like II"/>
    <property type="match status" value="1"/>
</dbReference>
<comment type="caution">
    <text evidence="3">The sequence shown here is derived from an EMBL/GenBank/DDBJ whole genome shotgun (WGS) entry which is preliminary data.</text>
</comment>
<evidence type="ECO:0000313" key="4">
    <source>
        <dbReference type="Proteomes" id="UP000617041"/>
    </source>
</evidence>
<comment type="similarity">
    <text evidence="1">Belongs to the UPF0065 (bug) family.</text>
</comment>
<name>A0A934Q3Y7_9BURK</name>
<dbReference type="PANTHER" id="PTHR42928:SF5">
    <property type="entry name" value="BLR1237 PROTEIN"/>
    <property type="match status" value="1"/>
</dbReference>
<dbReference type="PIRSF" id="PIRSF017082">
    <property type="entry name" value="YflP"/>
    <property type="match status" value="1"/>
</dbReference>
<evidence type="ECO:0000256" key="1">
    <source>
        <dbReference type="ARBA" id="ARBA00006987"/>
    </source>
</evidence>
<dbReference type="Gene3D" id="3.40.190.10">
    <property type="entry name" value="Periplasmic binding protein-like II"/>
    <property type="match status" value="1"/>
</dbReference>
<keyword evidence="4" id="KW-1185">Reference proteome</keyword>
<organism evidence="3 4">
    <name type="scientific">Ramlibacter algicola</name>
    <dbReference type="NCBI Taxonomy" id="2795217"/>
    <lineage>
        <taxon>Bacteria</taxon>
        <taxon>Pseudomonadati</taxon>
        <taxon>Pseudomonadota</taxon>
        <taxon>Betaproteobacteria</taxon>
        <taxon>Burkholderiales</taxon>
        <taxon>Comamonadaceae</taxon>
        <taxon>Ramlibacter</taxon>
    </lineage>
</organism>
<dbReference type="EMBL" id="JAEDAO010000001">
    <property type="protein sequence ID" value="MBK0393824.1"/>
    <property type="molecule type" value="Genomic_DNA"/>
</dbReference>
<gene>
    <name evidence="3" type="ORF">I8E28_14590</name>
</gene>
<dbReference type="AlphaFoldDB" id="A0A934Q3Y7"/>
<dbReference type="Pfam" id="PF03401">
    <property type="entry name" value="TctC"/>
    <property type="match status" value="1"/>
</dbReference>
<dbReference type="InterPro" id="IPR042100">
    <property type="entry name" value="Bug_dom1"/>
</dbReference>
<dbReference type="CDD" id="cd13578">
    <property type="entry name" value="PBP2_Bug27"/>
    <property type="match status" value="1"/>
</dbReference>
<dbReference type="RefSeq" id="WP_200788768.1">
    <property type="nucleotide sequence ID" value="NZ_JAEDAO010000001.1"/>
</dbReference>
<feature type="signal peptide" evidence="2">
    <location>
        <begin position="1"/>
        <end position="23"/>
    </location>
</feature>
<feature type="chain" id="PRO_5036933416" evidence="2">
    <location>
        <begin position="24"/>
        <end position="322"/>
    </location>
</feature>
<evidence type="ECO:0000256" key="2">
    <source>
        <dbReference type="SAM" id="SignalP"/>
    </source>
</evidence>
<sequence length="322" mass="33412">MQITRRAALAIAAATLATTTAFAQGWPAKPIRLVVPFPAGGGTDIITREVANKLQASGYTFVVDNKPGSGGNLGVDAAAKSAPDGYTLVMGQTSNLAINPTLYSKLPYDSVKDLTPVSLVASAPLVIVASAASPFKTLDDVVKASKANPGSVNFATSGNGTVAHLAAESFQKAANVKLTHIPYKGASQGVTDVISGQVQLYVSSIPTLIGHIKSGKMRALAVTSLQRVNDLPQVPTIAESGYKGFEAVTWFGILGPANLPKDVVAKLNADINKALKDPELSKKLGDQGADVAGSTPEQFAKLIHDDIARWGKIVKESGAKID</sequence>
<keyword evidence="2" id="KW-0732">Signal</keyword>
<accession>A0A934Q3Y7</accession>
<dbReference type="Gene3D" id="3.40.190.150">
    <property type="entry name" value="Bordetella uptake gene, domain 1"/>
    <property type="match status" value="1"/>
</dbReference>
<evidence type="ECO:0000313" key="3">
    <source>
        <dbReference type="EMBL" id="MBK0393824.1"/>
    </source>
</evidence>
<dbReference type="Proteomes" id="UP000617041">
    <property type="component" value="Unassembled WGS sequence"/>
</dbReference>
<protein>
    <submittedName>
        <fullName evidence="3">Tripartite tricarboxylate transporter substrate binding protein</fullName>
    </submittedName>
</protein>
<proteinExistence type="inferred from homology"/>
<reference evidence="3" key="1">
    <citation type="submission" date="2020-12" db="EMBL/GenBank/DDBJ databases">
        <title>Ramlibacter sp. nov., isolated from a freshwater alga, Cryptomonas.</title>
        <authorList>
            <person name="Kim H.M."/>
            <person name="Jeon C.O."/>
        </authorList>
    </citation>
    <scope>NUCLEOTIDE SEQUENCE</scope>
    <source>
        <strain evidence="3">CrO1</strain>
    </source>
</reference>
<dbReference type="PANTHER" id="PTHR42928">
    <property type="entry name" value="TRICARBOXYLATE-BINDING PROTEIN"/>
    <property type="match status" value="1"/>
</dbReference>